<evidence type="ECO:0000259" key="1">
    <source>
        <dbReference type="Pfam" id="PF13352"/>
    </source>
</evidence>
<sequence>TANLFCIAYPEVDVQLEIQPSAFLNTVQDVDEPVADLADPDFQAYVAQAWATYQADKGNKGAVVLCRKKACFNRVEITARPAACPANPPQVNPHAATVEEEIISPGIQSSCAAHQASDSSAPAPMSTTMKPYVPPTNPAPTPINCSATDTVPAACNQNQYHYSFPLKDKAAPKHIVECILKTSIAMPVKELFAVAPEFHKQFRDITMAKCVTTNKIEVVCSDEEEGVQVNELTSCNPQRPMCEYGDHVICGDDSSIIAHHTLPLRCIEAKVPGTNVTINCILDSGSEIVTMPR</sequence>
<dbReference type="STRING" id="870435.A0A0C3P7Z6"/>
<reference evidence="2 3" key="1">
    <citation type="submission" date="2014-04" db="EMBL/GenBank/DDBJ databases">
        <authorList>
            <consortium name="DOE Joint Genome Institute"/>
            <person name="Kuo A."/>
            <person name="Kohler A."/>
            <person name="Costa M.D."/>
            <person name="Nagy L.G."/>
            <person name="Floudas D."/>
            <person name="Copeland A."/>
            <person name="Barry K.W."/>
            <person name="Cichocki N."/>
            <person name="Veneault-Fourrey C."/>
            <person name="LaButti K."/>
            <person name="Lindquist E.A."/>
            <person name="Lipzen A."/>
            <person name="Lundell T."/>
            <person name="Morin E."/>
            <person name="Murat C."/>
            <person name="Sun H."/>
            <person name="Tunlid A."/>
            <person name="Henrissat B."/>
            <person name="Grigoriev I.V."/>
            <person name="Hibbett D.S."/>
            <person name="Martin F."/>
            <person name="Nordberg H.P."/>
            <person name="Cantor M.N."/>
            <person name="Hua S.X."/>
        </authorList>
    </citation>
    <scope>NUCLEOTIDE SEQUENCE [LARGE SCALE GENOMIC DNA]</scope>
    <source>
        <strain evidence="2 3">Marx 270</strain>
    </source>
</reference>
<dbReference type="EMBL" id="KN831974">
    <property type="protein sequence ID" value="KIO03786.1"/>
    <property type="molecule type" value="Genomic_DNA"/>
</dbReference>
<proteinExistence type="predicted"/>
<accession>A0A0C3P7Z6</accession>
<name>A0A0C3P7Z6_PISTI</name>
<dbReference type="HOGENOM" id="CLU_003921_1_0_1"/>
<protein>
    <recommendedName>
        <fullName evidence="1">DUF4100 domain-containing protein</fullName>
    </recommendedName>
</protein>
<dbReference type="Pfam" id="PF13352">
    <property type="entry name" value="DUF4100"/>
    <property type="match status" value="1"/>
</dbReference>
<keyword evidence="3" id="KW-1185">Reference proteome</keyword>
<dbReference type="InterPro" id="IPR025165">
    <property type="entry name" value="DUF4100"/>
</dbReference>
<dbReference type="Proteomes" id="UP000054217">
    <property type="component" value="Unassembled WGS sequence"/>
</dbReference>
<dbReference type="InParanoid" id="A0A0C3P7Z6"/>
<feature type="non-terminal residue" evidence="2">
    <location>
        <position position="293"/>
    </location>
</feature>
<reference evidence="3" key="2">
    <citation type="submission" date="2015-01" db="EMBL/GenBank/DDBJ databases">
        <title>Evolutionary Origins and Diversification of the Mycorrhizal Mutualists.</title>
        <authorList>
            <consortium name="DOE Joint Genome Institute"/>
            <consortium name="Mycorrhizal Genomics Consortium"/>
            <person name="Kohler A."/>
            <person name="Kuo A."/>
            <person name="Nagy L.G."/>
            <person name="Floudas D."/>
            <person name="Copeland A."/>
            <person name="Barry K.W."/>
            <person name="Cichocki N."/>
            <person name="Veneault-Fourrey C."/>
            <person name="LaButti K."/>
            <person name="Lindquist E.A."/>
            <person name="Lipzen A."/>
            <person name="Lundell T."/>
            <person name="Morin E."/>
            <person name="Murat C."/>
            <person name="Riley R."/>
            <person name="Ohm R."/>
            <person name="Sun H."/>
            <person name="Tunlid A."/>
            <person name="Henrissat B."/>
            <person name="Grigoriev I.V."/>
            <person name="Hibbett D.S."/>
            <person name="Martin F."/>
        </authorList>
    </citation>
    <scope>NUCLEOTIDE SEQUENCE [LARGE SCALE GENOMIC DNA]</scope>
    <source>
        <strain evidence="3">Marx 270</strain>
    </source>
</reference>
<organism evidence="2 3">
    <name type="scientific">Pisolithus tinctorius Marx 270</name>
    <dbReference type="NCBI Taxonomy" id="870435"/>
    <lineage>
        <taxon>Eukaryota</taxon>
        <taxon>Fungi</taxon>
        <taxon>Dikarya</taxon>
        <taxon>Basidiomycota</taxon>
        <taxon>Agaricomycotina</taxon>
        <taxon>Agaricomycetes</taxon>
        <taxon>Agaricomycetidae</taxon>
        <taxon>Boletales</taxon>
        <taxon>Sclerodermatineae</taxon>
        <taxon>Pisolithaceae</taxon>
        <taxon>Pisolithus</taxon>
    </lineage>
</organism>
<feature type="non-terminal residue" evidence="2">
    <location>
        <position position="1"/>
    </location>
</feature>
<feature type="domain" description="DUF4100" evidence="1">
    <location>
        <begin position="65"/>
        <end position="212"/>
    </location>
</feature>
<evidence type="ECO:0000313" key="3">
    <source>
        <dbReference type="Proteomes" id="UP000054217"/>
    </source>
</evidence>
<evidence type="ECO:0000313" key="2">
    <source>
        <dbReference type="EMBL" id="KIO03786.1"/>
    </source>
</evidence>
<gene>
    <name evidence="2" type="ORF">M404DRAFT_50188</name>
</gene>
<dbReference type="AlphaFoldDB" id="A0A0C3P7Z6"/>